<feature type="chain" id="PRO_5039379420" evidence="1">
    <location>
        <begin position="29"/>
        <end position="276"/>
    </location>
</feature>
<reference evidence="2" key="1">
    <citation type="submission" date="2021-01" db="EMBL/GenBank/DDBJ databases">
        <title>Adiantum capillus-veneris genome.</title>
        <authorList>
            <person name="Fang Y."/>
            <person name="Liao Q."/>
        </authorList>
    </citation>
    <scope>NUCLEOTIDE SEQUENCE</scope>
    <source>
        <strain evidence="2">H3</strain>
        <tissue evidence="2">Leaf</tissue>
    </source>
</reference>
<keyword evidence="1" id="KW-0732">Signal</keyword>
<proteinExistence type="predicted"/>
<name>A0A9D4ZF63_ADICA</name>
<dbReference type="OrthoDB" id="2010628at2759"/>
<evidence type="ECO:0000313" key="3">
    <source>
        <dbReference type="Proteomes" id="UP000886520"/>
    </source>
</evidence>
<dbReference type="EMBL" id="JABFUD020000013">
    <property type="protein sequence ID" value="KAI5071827.1"/>
    <property type="molecule type" value="Genomic_DNA"/>
</dbReference>
<evidence type="ECO:0000313" key="2">
    <source>
        <dbReference type="EMBL" id="KAI5071827.1"/>
    </source>
</evidence>
<keyword evidence="3" id="KW-1185">Reference proteome</keyword>
<sequence length="276" mass="30820">MNAMTKMLGVIQAPVLWRILWLMTDWKAMLDVAYHAEVQDIEDLVDESDLLSISSSSEGEVEVCEDALSMQGVGQPFLDQHVEVHYRVRELVCSRRETSLAIDVVETGICAACERGITCKEEGTINLVGDEVWDQFLSCLSNDMVIEQVFEEQIAKADGQEFMVEQSSLLSREVQVEGHVLVAKERVGAKNKVLKVFATLLIKVLLQVAFYEALHRLQSFVHVGFVLESPLAKGGMIPGDAIASNVGVYTHFGYQACVWIHVIEDSCYGRLPEWLV</sequence>
<feature type="signal peptide" evidence="1">
    <location>
        <begin position="1"/>
        <end position="28"/>
    </location>
</feature>
<comment type="caution">
    <text evidence="2">The sequence shown here is derived from an EMBL/GenBank/DDBJ whole genome shotgun (WGS) entry which is preliminary data.</text>
</comment>
<protein>
    <submittedName>
        <fullName evidence="2">Uncharacterized protein</fullName>
    </submittedName>
</protein>
<gene>
    <name evidence="2" type="ORF">GOP47_0014078</name>
</gene>
<dbReference type="AlphaFoldDB" id="A0A9D4ZF63"/>
<evidence type="ECO:0000256" key="1">
    <source>
        <dbReference type="SAM" id="SignalP"/>
    </source>
</evidence>
<accession>A0A9D4ZF63</accession>
<organism evidence="2 3">
    <name type="scientific">Adiantum capillus-veneris</name>
    <name type="common">Maidenhair fern</name>
    <dbReference type="NCBI Taxonomy" id="13818"/>
    <lineage>
        <taxon>Eukaryota</taxon>
        <taxon>Viridiplantae</taxon>
        <taxon>Streptophyta</taxon>
        <taxon>Embryophyta</taxon>
        <taxon>Tracheophyta</taxon>
        <taxon>Polypodiopsida</taxon>
        <taxon>Polypodiidae</taxon>
        <taxon>Polypodiales</taxon>
        <taxon>Pteridineae</taxon>
        <taxon>Pteridaceae</taxon>
        <taxon>Vittarioideae</taxon>
        <taxon>Adiantum</taxon>
    </lineage>
</organism>
<dbReference type="Proteomes" id="UP000886520">
    <property type="component" value="Chromosome 13"/>
</dbReference>